<sequence>MYAFTSDSELAKYIELNDFDTIILYIISDDPKNLVISLKTLFHSEETQNVRINPFFTFASMILEIDGDDNFPNRGLTIYQTNVHIKMLTPIATFSCNSFYLSNVNFDFIFEDDPEVANSHYLDTNSENNFTSSNNHHETKTQPKIQYLTFVVQNFNVKNTNFYPINGYLTIKSVDFSVDLTTIYLSAFTNFESNPEVANEISSGKIYLVNFISSNLDEEIFFFFESDYIIISYRYSFAVFKGCLNYPIQIDIAYGTFYFEGEPGSQHAITFAYIFNSYLEIMIYNNFVYFEEIMASNCIINMTTDTAINNLKIKGDNNFIIAYVNMEITKVFECLLGYCLIVSMKTNLLFYVQKLLLGEATLAYEGGSMQFKVYEIVLTDIFTDGSETAAFIEFPVILMKRLKISTVKLYLKELRLLSNDVCIGVGIYMDSIGEEYRYTHPIVVENLICDGFTFTYFYYYNYKYDGYAYTEITRKYLNYPVDLLILQNDKLLNLQNKIFYNTKVFDDYSVSAFDLEESSKISFSIQALPFKDVNDTNLENISDHTMFSKMTTWIAKTSSIKKHHVCISDNSKYCPESSHFYDFDHANSWQQFIGHDTKELKIFIDNSSMTLNVPYNFSQFNISYIIESKTLCSLYLNIDENITDMFLRQLKMNKILLKFPTVTPTFFVENVSIYEVCNYYNAESSIFQNLKHLYIDHRDAIICSPIVQKNKGVTYLTKVESIISYHFMNEGIQCILPLSDDTNINIFTKSHKKGHVSYHDESNHSCILVNITEIDNYKENYNNSDDPSTDWKNLELTQIPLHDIPNNDRQNTIGNSIHFDKSICKNANTRIALPNYFINFFEYLQENEVFAIEWPVNASKGVINSLSSSVKNNYIKNLHLKILPLSHDLIEIKTDLPDNVYIELDRDHKEAHLRPKISKIPIRFNLSENESYKLYINSNDPKCSTFYIDTNLSISKTSNFSIYTEGNTSQIDFIRPFQIRGGTIIGTPKQKVSLHNISVFDGGLDLAEIKGVIIKGRIIMTPGSFLQVEDSSYSNTEIYYFINTHMYPSKIYSNSSNLPKAIVIHHFGSDIPPPDSRKWVIISKNPLFCVDINSEIDIGQINIDILTPIFKTGDQSYSVSTNIEIYQNKRCIVLIRNEKNGLNNASIIGIACGAVFLIIIGIYIYRNWFVLSIY</sequence>
<evidence type="ECO:0000256" key="1">
    <source>
        <dbReference type="SAM" id="Phobius"/>
    </source>
</evidence>
<dbReference type="EMBL" id="MLAK01001182">
    <property type="protein sequence ID" value="OHS96335.1"/>
    <property type="molecule type" value="Genomic_DNA"/>
</dbReference>
<comment type="caution">
    <text evidence="2">The sequence shown here is derived from an EMBL/GenBank/DDBJ whole genome shotgun (WGS) entry which is preliminary data.</text>
</comment>
<dbReference type="GeneID" id="94829880"/>
<keyword evidence="1" id="KW-1133">Transmembrane helix</keyword>
<dbReference type="VEuPathDB" id="TrichDB:TRFO_09977"/>
<organism evidence="2 3">
    <name type="scientific">Tritrichomonas foetus</name>
    <dbReference type="NCBI Taxonomy" id="1144522"/>
    <lineage>
        <taxon>Eukaryota</taxon>
        <taxon>Metamonada</taxon>
        <taxon>Parabasalia</taxon>
        <taxon>Tritrichomonadida</taxon>
        <taxon>Tritrichomonadidae</taxon>
        <taxon>Tritrichomonas</taxon>
    </lineage>
</organism>
<feature type="transmembrane region" description="Helical" evidence="1">
    <location>
        <begin position="1145"/>
        <end position="1165"/>
    </location>
</feature>
<accession>A0A1J4JDH4</accession>
<dbReference type="RefSeq" id="XP_068349472.1">
    <property type="nucleotide sequence ID" value="XM_068495176.1"/>
</dbReference>
<reference evidence="2" key="1">
    <citation type="submission" date="2016-10" db="EMBL/GenBank/DDBJ databases">
        <authorList>
            <person name="Benchimol M."/>
            <person name="Almeida L.G."/>
            <person name="Vasconcelos A.T."/>
            <person name="Perreira-Neves A."/>
            <person name="Rosa I.A."/>
            <person name="Tasca T."/>
            <person name="Bogo M.R."/>
            <person name="de Souza W."/>
        </authorList>
    </citation>
    <scope>NUCLEOTIDE SEQUENCE [LARGE SCALE GENOMIC DNA]</scope>
    <source>
        <strain evidence="2">K</strain>
    </source>
</reference>
<protein>
    <submittedName>
        <fullName evidence="2">Uncharacterized protein</fullName>
    </submittedName>
</protein>
<name>A0A1J4JDH4_9EUKA</name>
<evidence type="ECO:0000313" key="2">
    <source>
        <dbReference type="EMBL" id="OHS96335.1"/>
    </source>
</evidence>
<keyword evidence="3" id="KW-1185">Reference proteome</keyword>
<dbReference type="Proteomes" id="UP000179807">
    <property type="component" value="Unassembled WGS sequence"/>
</dbReference>
<keyword evidence="1" id="KW-0812">Transmembrane</keyword>
<keyword evidence="1" id="KW-0472">Membrane</keyword>
<proteinExistence type="predicted"/>
<evidence type="ECO:0000313" key="3">
    <source>
        <dbReference type="Proteomes" id="UP000179807"/>
    </source>
</evidence>
<gene>
    <name evidence="2" type="ORF">TRFO_09977</name>
</gene>
<dbReference type="AlphaFoldDB" id="A0A1J4JDH4"/>